<comment type="caution">
    <text evidence="3">The sequence shown here is derived from an EMBL/GenBank/DDBJ whole genome shotgun (WGS) entry which is preliminary data.</text>
</comment>
<dbReference type="InterPro" id="IPR038765">
    <property type="entry name" value="Papain-like_cys_pep_sf"/>
</dbReference>
<dbReference type="Gene3D" id="3.90.1720.10">
    <property type="entry name" value="endopeptidase domain like (from Nostoc punctiforme)"/>
    <property type="match status" value="1"/>
</dbReference>
<evidence type="ECO:0000259" key="2">
    <source>
        <dbReference type="PROSITE" id="PS50911"/>
    </source>
</evidence>
<evidence type="ECO:0000313" key="4">
    <source>
        <dbReference type="Proteomes" id="UP000669179"/>
    </source>
</evidence>
<gene>
    <name evidence="3" type="ORF">J4573_36185</name>
</gene>
<accession>A0A939PI24</accession>
<evidence type="ECO:0000256" key="1">
    <source>
        <dbReference type="SAM" id="MobiDB-lite"/>
    </source>
</evidence>
<dbReference type="PROSITE" id="PS50911">
    <property type="entry name" value="CHAP"/>
    <property type="match status" value="1"/>
</dbReference>
<dbReference type="InterPro" id="IPR007921">
    <property type="entry name" value="CHAP_dom"/>
</dbReference>
<sequence>MNVNAAPSKSQKTPAPHDVPQQMSGRAESASAKPASPASPAPAPKRPTAAQAIKLAESQVGTSEDGNGETKFADWYSSTGRAKETVQRDGGSIGEYKDAAWCSMFISWIGDKLGFNDQMGFDAWTVAHAKWFEEQGRWGDKPKPGAIVFYNWGGSKSIDDIEHVGMVVKDEGDGTIKTVEGNTDNSVMNRERSEDQVVGYGYPDYAN</sequence>
<proteinExistence type="predicted"/>
<dbReference type="AlphaFoldDB" id="A0A939PI24"/>
<dbReference type="Pfam" id="PF05257">
    <property type="entry name" value="CHAP"/>
    <property type="match status" value="1"/>
</dbReference>
<dbReference type="Proteomes" id="UP000669179">
    <property type="component" value="Unassembled WGS sequence"/>
</dbReference>
<keyword evidence="4" id="KW-1185">Reference proteome</keyword>
<dbReference type="SUPFAM" id="SSF54001">
    <property type="entry name" value="Cysteine proteinases"/>
    <property type="match status" value="1"/>
</dbReference>
<feature type="region of interest" description="Disordered" evidence="1">
    <location>
        <begin position="1"/>
        <end position="69"/>
    </location>
</feature>
<feature type="compositionally biased region" description="Polar residues" evidence="1">
    <location>
        <begin position="1"/>
        <end position="13"/>
    </location>
</feature>
<organism evidence="3 4">
    <name type="scientific">Actinomadura barringtoniae</name>
    <dbReference type="NCBI Taxonomy" id="1427535"/>
    <lineage>
        <taxon>Bacteria</taxon>
        <taxon>Bacillati</taxon>
        <taxon>Actinomycetota</taxon>
        <taxon>Actinomycetes</taxon>
        <taxon>Streptosporangiales</taxon>
        <taxon>Thermomonosporaceae</taxon>
        <taxon>Actinomadura</taxon>
    </lineage>
</organism>
<evidence type="ECO:0000313" key="3">
    <source>
        <dbReference type="EMBL" id="MBO2452578.1"/>
    </source>
</evidence>
<name>A0A939PI24_9ACTN</name>
<protein>
    <submittedName>
        <fullName evidence="3">CHAP domain-containing protein</fullName>
    </submittedName>
</protein>
<dbReference type="EMBL" id="JAGEOJ010000016">
    <property type="protein sequence ID" value="MBO2452578.1"/>
    <property type="molecule type" value="Genomic_DNA"/>
</dbReference>
<reference evidence="3" key="1">
    <citation type="submission" date="2021-03" db="EMBL/GenBank/DDBJ databases">
        <authorList>
            <person name="Kanchanasin P."/>
            <person name="Saeng-In P."/>
            <person name="Phongsopitanun W."/>
            <person name="Yuki M."/>
            <person name="Kudo T."/>
            <person name="Ohkuma M."/>
            <person name="Tanasupawat S."/>
        </authorList>
    </citation>
    <scope>NUCLEOTIDE SEQUENCE</scope>
    <source>
        <strain evidence="3">GKU 128</strain>
    </source>
</reference>
<feature type="compositionally biased region" description="Low complexity" evidence="1">
    <location>
        <begin position="27"/>
        <end position="36"/>
    </location>
</feature>
<feature type="domain" description="Peptidase C51" evidence="2">
    <location>
        <begin position="77"/>
        <end position="204"/>
    </location>
</feature>